<dbReference type="EMBL" id="JBHSBM010000050">
    <property type="protein sequence ID" value="MFC4062600.1"/>
    <property type="molecule type" value="Genomic_DNA"/>
</dbReference>
<dbReference type="RefSeq" id="WP_377293865.1">
    <property type="nucleotide sequence ID" value="NZ_JBHSBM010000050.1"/>
</dbReference>
<evidence type="ECO:0000256" key="1">
    <source>
        <dbReference type="SAM" id="MobiDB-lite"/>
    </source>
</evidence>
<dbReference type="Proteomes" id="UP001595850">
    <property type="component" value="Unassembled WGS sequence"/>
</dbReference>
<gene>
    <name evidence="2" type="ORF">ACFOWE_30240</name>
</gene>
<accession>A0ABV8IFE3</accession>
<organism evidence="2 3">
    <name type="scientific">Planomonospora corallina</name>
    <dbReference type="NCBI Taxonomy" id="1806052"/>
    <lineage>
        <taxon>Bacteria</taxon>
        <taxon>Bacillati</taxon>
        <taxon>Actinomycetota</taxon>
        <taxon>Actinomycetes</taxon>
        <taxon>Streptosporangiales</taxon>
        <taxon>Streptosporangiaceae</taxon>
        <taxon>Planomonospora</taxon>
    </lineage>
</organism>
<evidence type="ECO:0000313" key="2">
    <source>
        <dbReference type="EMBL" id="MFC4062600.1"/>
    </source>
</evidence>
<comment type="caution">
    <text evidence="2">The sequence shown here is derived from an EMBL/GenBank/DDBJ whole genome shotgun (WGS) entry which is preliminary data.</text>
</comment>
<reference evidence="3" key="1">
    <citation type="journal article" date="2019" name="Int. J. Syst. Evol. Microbiol.">
        <title>The Global Catalogue of Microorganisms (GCM) 10K type strain sequencing project: providing services to taxonomists for standard genome sequencing and annotation.</title>
        <authorList>
            <consortium name="The Broad Institute Genomics Platform"/>
            <consortium name="The Broad Institute Genome Sequencing Center for Infectious Disease"/>
            <person name="Wu L."/>
            <person name="Ma J."/>
        </authorList>
    </citation>
    <scope>NUCLEOTIDE SEQUENCE [LARGE SCALE GENOMIC DNA]</scope>
    <source>
        <strain evidence="3">TBRC 4489</strain>
    </source>
</reference>
<feature type="region of interest" description="Disordered" evidence="1">
    <location>
        <begin position="1"/>
        <end position="26"/>
    </location>
</feature>
<keyword evidence="3" id="KW-1185">Reference proteome</keyword>
<evidence type="ECO:0000313" key="3">
    <source>
        <dbReference type="Proteomes" id="UP001595850"/>
    </source>
</evidence>
<protein>
    <submittedName>
        <fullName evidence="2">Uncharacterized protein</fullName>
    </submittedName>
</protein>
<name>A0ABV8IFE3_9ACTN</name>
<feature type="region of interest" description="Disordered" evidence="1">
    <location>
        <begin position="100"/>
        <end position="124"/>
    </location>
</feature>
<sequence length="124" mass="12857">MTVRRAAPRHGGGSPRGRPGPVCGAANPDFVARLEAGDRGGDSPASPRMILRTYYVADPASLGADEEPLLDTVLSTATGEGDYPGDAVACDDWPGEELCPPQLIAGRARGHPAPPATPSSRTRR</sequence>
<proteinExistence type="predicted"/>